<dbReference type="GO" id="GO:0016020">
    <property type="term" value="C:membrane"/>
    <property type="evidence" value="ECO:0007669"/>
    <property type="project" value="TreeGrafter"/>
</dbReference>
<protein>
    <recommendedName>
        <fullName evidence="3">DUF3533 domain-containing protein</fullName>
    </recommendedName>
</protein>
<feature type="transmembrane region" description="Helical" evidence="2">
    <location>
        <begin position="418"/>
        <end position="439"/>
    </location>
</feature>
<evidence type="ECO:0000256" key="2">
    <source>
        <dbReference type="SAM" id="Phobius"/>
    </source>
</evidence>
<keyword evidence="2" id="KW-0812">Transmembrane</keyword>
<feature type="transmembrane region" description="Helical" evidence="2">
    <location>
        <begin position="331"/>
        <end position="350"/>
    </location>
</feature>
<evidence type="ECO:0000259" key="3">
    <source>
        <dbReference type="Pfam" id="PF12051"/>
    </source>
</evidence>
<sequence length="461" mass="50538">MSTTTPRLGKTGSMVSEATADMSEQPTPASNKPFSAQFTDKDTRTSAARSIYLKVMIGSSFAISLAIFGVFSIYWGSLWKTPVRQLHGWVVDFDGGEIGQAVLQGIQNIPAAATKVHWEVHPAGEFPNGAADVSAAVLEEHCWVAISINSGSSDALTSALANANASYAGSSAITVFAEEARNENAFRGFIRPSVDAALQTISKQYAIRFAQQLASASSSSVNLTSVLANAPQVITEPLSYTIANLRPFDVPVATAAVFVGLIYMTILAFFIVMTASAARQMSGLENMLTYGSLVRVRIATTFMIYFILSLFYSLLSMAFDLPFDRKFGNSGFLVFWMLNLFGMLALGLALESLITLLTPRFIPFFLLIWIITNVSVALFPLDVLPGIFRYGYAWPFYNISRAQRAIVFGTKNDVGLNFGVLIVWVTISCITLPFFQWLVRRSDIKAQKTKERLEEKVEEMP</sequence>
<dbReference type="OrthoDB" id="2140105at2759"/>
<dbReference type="Proteomes" id="UP000623687">
    <property type="component" value="Unassembled WGS sequence"/>
</dbReference>
<gene>
    <name evidence="4" type="ORF">PC9H_010185</name>
</gene>
<evidence type="ECO:0000313" key="4">
    <source>
        <dbReference type="EMBL" id="KAF7424874.1"/>
    </source>
</evidence>
<keyword evidence="2" id="KW-0472">Membrane</keyword>
<dbReference type="AlphaFoldDB" id="A0A8H6ZQS0"/>
<dbReference type="EMBL" id="JACETU010000007">
    <property type="protein sequence ID" value="KAF7424874.1"/>
    <property type="molecule type" value="Genomic_DNA"/>
</dbReference>
<feature type="domain" description="DUF3533" evidence="3">
    <location>
        <begin position="61"/>
        <end position="429"/>
    </location>
</feature>
<dbReference type="PANTHER" id="PTHR34814:SF1">
    <property type="entry name" value="NITROSOGUANIDINE RESISTANCE PROTEIN SNG1"/>
    <property type="match status" value="1"/>
</dbReference>
<evidence type="ECO:0000313" key="5">
    <source>
        <dbReference type="Proteomes" id="UP000623687"/>
    </source>
</evidence>
<feature type="transmembrane region" description="Helical" evidence="2">
    <location>
        <begin position="298"/>
        <end position="319"/>
    </location>
</feature>
<feature type="transmembrane region" description="Helical" evidence="2">
    <location>
        <begin position="362"/>
        <end position="381"/>
    </location>
</feature>
<name>A0A8H6ZQS0_PLEOS</name>
<feature type="region of interest" description="Disordered" evidence="1">
    <location>
        <begin position="1"/>
        <end position="40"/>
    </location>
</feature>
<evidence type="ECO:0000256" key="1">
    <source>
        <dbReference type="SAM" id="MobiDB-lite"/>
    </source>
</evidence>
<feature type="transmembrane region" description="Helical" evidence="2">
    <location>
        <begin position="51"/>
        <end position="75"/>
    </location>
</feature>
<dbReference type="VEuPathDB" id="FungiDB:PC9H_010185"/>
<dbReference type="Pfam" id="PF12051">
    <property type="entry name" value="DUF3533"/>
    <property type="match status" value="1"/>
</dbReference>
<keyword evidence="5" id="KW-1185">Reference proteome</keyword>
<dbReference type="GeneID" id="59380003"/>
<proteinExistence type="predicted"/>
<dbReference type="RefSeq" id="XP_036629068.1">
    <property type="nucleotide sequence ID" value="XM_036779679.1"/>
</dbReference>
<keyword evidence="2" id="KW-1133">Transmembrane helix</keyword>
<reference evidence="4" key="1">
    <citation type="submission" date="2019-07" db="EMBL/GenBank/DDBJ databases">
        <authorList>
            <person name="Palmer J.M."/>
        </authorList>
    </citation>
    <scope>NUCLEOTIDE SEQUENCE</scope>
    <source>
        <strain evidence="4">PC9</strain>
    </source>
</reference>
<feature type="transmembrane region" description="Helical" evidence="2">
    <location>
        <begin position="255"/>
        <end position="278"/>
    </location>
</feature>
<feature type="compositionally biased region" description="Polar residues" evidence="1">
    <location>
        <begin position="22"/>
        <end position="38"/>
    </location>
</feature>
<dbReference type="PANTHER" id="PTHR34814">
    <property type="entry name" value="NITROSOGUANIDINE RESISTANCE PROTEIN SNG1"/>
    <property type="match status" value="1"/>
</dbReference>
<dbReference type="InterPro" id="IPR053001">
    <property type="entry name" value="MNNG_permease-like"/>
</dbReference>
<organism evidence="4 5">
    <name type="scientific">Pleurotus ostreatus</name>
    <name type="common">Oyster mushroom</name>
    <name type="synonym">White-rot fungus</name>
    <dbReference type="NCBI Taxonomy" id="5322"/>
    <lineage>
        <taxon>Eukaryota</taxon>
        <taxon>Fungi</taxon>
        <taxon>Dikarya</taxon>
        <taxon>Basidiomycota</taxon>
        <taxon>Agaricomycotina</taxon>
        <taxon>Agaricomycetes</taxon>
        <taxon>Agaricomycetidae</taxon>
        <taxon>Agaricales</taxon>
        <taxon>Pleurotineae</taxon>
        <taxon>Pleurotaceae</taxon>
        <taxon>Pleurotus</taxon>
    </lineage>
</organism>
<dbReference type="InterPro" id="IPR022703">
    <property type="entry name" value="DUF3533"/>
</dbReference>
<comment type="caution">
    <text evidence="4">The sequence shown here is derived from an EMBL/GenBank/DDBJ whole genome shotgun (WGS) entry which is preliminary data.</text>
</comment>
<accession>A0A8H6ZQS0</accession>